<reference evidence="1 2" key="1">
    <citation type="submission" date="2023-06" db="EMBL/GenBank/DDBJ databases">
        <title>Cellulomonas sp. MW9 Whole genome sequence.</title>
        <authorList>
            <person name="Park S."/>
        </authorList>
    </citation>
    <scope>NUCLEOTIDE SEQUENCE [LARGE SCALE GENOMIC DNA]</scope>
    <source>
        <strain evidence="1 2">MW9</strain>
    </source>
</reference>
<dbReference type="EMBL" id="JAUCGR010000002">
    <property type="protein sequence ID" value="MDM7830997.1"/>
    <property type="molecule type" value="Genomic_DNA"/>
</dbReference>
<proteinExistence type="predicted"/>
<sequence length="348" mass="39333">MRIAVRYGDVLVDPDGHVAGHDAGATLVRRLLRVFPQSILVGEGPRRCDGFDMLPVEFLDATDTVVVNMNVVDSVSVWRTLARTCPEPRLMNFVWWNTSQFEHDVDRAALALSCALFPTFANSERTAREVREIVGRWTVPAIAEKARIAWVNLGIRLDHRHPREETDVPVVLYPAISLSARKRPDLFVEVVEAVARRTPLRVEARLVDSHLVSERAMRLSTRDWAWVGPLTATREDYWAALARTTAFLATATEESYGLEYIEALVAGAVGVFPDRPWVHAILPEHYPLVYRSTAEATAMLLRAVSEPAACRWAMDACAGGSFARWLRERHSDDRFDEELRARVHHWFG</sequence>
<dbReference type="Gene3D" id="3.40.50.2000">
    <property type="entry name" value="Glycogen Phosphorylase B"/>
    <property type="match status" value="1"/>
</dbReference>
<dbReference type="Proteomes" id="UP001321453">
    <property type="component" value="Unassembled WGS sequence"/>
</dbReference>
<protein>
    <submittedName>
        <fullName evidence="1">Glycosyltransferase family 1 protein</fullName>
    </submittedName>
</protein>
<evidence type="ECO:0000313" key="1">
    <source>
        <dbReference type="EMBL" id="MDM7830997.1"/>
    </source>
</evidence>
<dbReference type="SUPFAM" id="SSF53756">
    <property type="entry name" value="UDP-Glycosyltransferase/glycogen phosphorylase"/>
    <property type="match status" value="1"/>
</dbReference>
<dbReference type="RefSeq" id="WP_289446226.1">
    <property type="nucleotide sequence ID" value="NZ_JAUCGR010000002.1"/>
</dbReference>
<keyword evidence="2" id="KW-1185">Reference proteome</keyword>
<name>A0ABT7S5V1_9CELL</name>
<evidence type="ECO:0000313" key="2">
    <source>
        <dbReference type="Proteomes" id="UP001321453"/>
    </source>
</evidence>
<comment type="caution">
    <text evidence="1">The sequence shown here is derived from an EMBL/GenBank/DDBJ whole genome shotgun (WGS) entry which is preliminary data.</text>
</comment>
<organism evidence="1 2">
    <name type="scientific">Cellulomonas edaphi</name>
    <dbReference type="NCBI Taxonomy" id="3053468"/>
    <lineage>
        <taxon>Bacteria</taxon>
        <taxon>Bacillati</taxon>
        <taxon>Actinomycetota</taxon>
        <taxon>Actinomycetes</taxon>
        <taxon>Micrococcales</taxon>
        <taxon>Cellulomonadaceae</taxon>
        <taxon>Cellulomonas</taxon>
    </lineage>
</organism>
<accession>A0ABT7S5V1</accession>
<gene>
    <name evidence="1" type="ORF">QRT05_06600</name>
</gene>